<dbReference type="EMBL" id="JANPWB010000005">
    <property type="protein sequence ID" value="KAJ1186011.1"/>
    <property type="molecule type" value="Genomic_DNA"/>
</dbReference>
<dbReference type="InterPro" id="IPR040395">
    <property type="entry name" value="TTC19"/>
</dbReference>
<proteinExistence type="inferred from homology"/>
<dbReference type="GO" id="GO:0005743">
    <property type="term" value="C:mitochondrial inner membrane"/>
    <property type="evidence" value="ECO:0007669"/>
    <property type="project" value="TreeGrafter"/>
</dbReference>
<evidence type="ECO:0000256" key="5">
    <source>
        <dbReference type="ARBA" id="ARBA00022946"/>
    </source>
</evidence>
<name>A0AAV7UCI6_PLEWA</name>
<feature type="region of interest" description="Disordered" evidence="7">
    <location>
        <begin position="1"/>
        <end position="30"/>
    </location>
</feature>
<gene>
    <name evidence="8" type="ORF">NDU88_002796</name>
</gene>
<keyword evidence="6" id="KW-0496">Mitochondrion</keyword>
<dbReference type="SMART" id="SM00028">
    <property type="entry name" value="TPR"/>
    <property type="match status" value="3"/>
</dbReference>
<keyword evidence="4" id="KW-0802">TPR repeat</keyword>
<dbReference type="AlphaFoldDB" id="A0AAV7UCI6"/>
<evidence type="ECO:0000313" key="8">
    <source>
        <dbReference type="EMBL" id="KAJ1186011.1"/>
    </source>
</evidence>
<evidence type="ECO:0008006" key="10">
    <source>
        <dbReference type="Google" id="ProtNLM"/>
    </source>
</evidence>
<keyword evidence="9" id="KW-1185">Reference proteome</keyword>
<organism evidence="8 9">
    <name type="scientific">Pleurodeles waltl</name>
    <name type="common">Iberian ribbed newt</name>
    <dbReference type="NCBI Taxonomy" id="8319"/>
    <lineage>
        <taxon>Eukaryota</taxon>
        <taxon>Metazoa</taxon>
        <taxon>Chordata</taxon>
        <taxon>Craniata</taxon>
        <taxon>Vertebrata</taxon>
        <taxon>Euteleostomi</taxon>
        <taxon>Amphibia</taxon>
        <taxon>Batrachia</taxon>
        <taxon>Caudata</taxon>
        <taxon>Salamandroidea</taxon>
        <taxon>Salamandridae</taxon>
        <taxon>Pleurodelinae</taxon>
        <taxon>Pleurodeles</taxon>
    </lineage>
</organism>
<reference evidence="8" key="1">
    <citation type="journal article" date="2022" name="bioRxiv">
        <title>Sequencing and chromosome-scale assembly of the giantPleurodeles waltlgenome.</title>
        <authorList>
            <person name="Brown T."/>
            <person name="Elewa A."/>
            <person name="Iarovenko S."/>
            <person name="Subramanian E."/>
            <person name="Araus A.J."/>
            <person name="Petzold A."/>
            <person name="Susuki M."/>
            <person name="Suzuki K.-i.T."/>
            <person name="Hayashi T."/>
            <person name="Toyoda A."/>
            <person name="Oliveira C."/>
            <person name="Osipova E."/>
            <person name="Leigh N.D."/>
            <person name="Simon A."/>
            <person name="Yun M.H."/>
        </authorList>
    </citation>
    <scope>NUCLEOTIDE SEQUENCE</scope>
    <source>
        <strain evidence="8">20211129_DDA</strain>
        <tissue evidence="8">Liver</tissue>
    </source>
</reference>
<dbReference type="PANTHER" id="PTHR13143:SF6">
    <property type="entry name" value="TETRATRICOPEPTIDE REPEAT PROTEIN 19, MITOCHONDRIAL"/>
    <property type="match status" value="1"/>
</dbReference>
<evidence type="ECO:0000313" key="9">
    <source>
        <dbReference type="Proteomes" id="UP001066276"/>
    </source>
</evidence>
<dbReference type="InterPro" id="IPR011990">
    <property type="entry name" value="TPR-like_helical_dom_sf"/>
</dbReference>
<dbReference type="SUPFAM" id="SSF48452">
    <property type="entry name" value="TPR-like"/>
    <property type="match status" value="2"/>
</dbReference>
<dbReference type="InterPro" id="IPR019734">
    <property type="entry name" value="TPR_rpt"/>
</dbReference>
<keyword evidence="5" id="KW-0809">Transit peptide</keyword>
<keyword evidence="3" id="KW-0677">Repeat</keyword>
<evidence type="ECO:0000256" key="2">
    <source>
        <dbReference type="ARBA" id="ARBA00008219"/>
    </source>
</evidence>
<dbReference type="Pfam" id="PF13424">
    <property type="entry name" value="TPR_12"/>
    <property type="match status" value="1"/>
</dbReference>
<comment type="caution">
    <text evidence="8">The sequence shown here is derived from an EMBL/GenBank/DDBJ whole genome shotgun (WGS) entry which is preliminary data.</text>
</comment>
<evidence type="ECO:0000256" key="4">
    <source>
        <dbReference type="ARBA" id="ARBA00022803"/>
    </source>
</evidence>
<accession>A0AAV7UCI6</accession>
<dbReference type="Gene3D" id="1.25.40.10">
    <property type="entry name" value="Tetratricopeptide repeat domain"/>
    <property type="match status" value="2"/>
</dbReference>
<evidence type="ECO:0000256" key="3">
    <source>
        <dbReference type="ARBA" id="ARBA00022737"/>
    </source>
</evidence>
<evidence type="ECO:0000256" key="6">
    <source>
        <dbReference type="ARBA" id="ARBA00023128"/>
    </source>
</evidence>
<comment type="similarity">
    <text evidence="2">Belongs to the TTC19 family.</text>
</comment>
<protein>
    <recommendedName>
        <fullName evidence="10">MalT-like TPR region domain-containing protein</fullName>
    </recommendedName>
</protein>
<dbReference type="Proteomes" id="UP001066276">
    <property type="component" value="Chromosome 3_1"/>
</dbReference>
<evidence type="ECO:0000256" key="1">
    <source>
        <dbReference type="ARBA" id="ARBA00004173"/>
    </source>
</evidence>
<comment type="subcellular location">
    <subcellularLocation>
        <location evidence="1">Mitochondrion</location>
    </subcellularLocation>
</comment>
<evidence type="ECO:0000256" key="7">
    <source>
        <dbReference type="SAM" id="MobiDB-lite"/>
    </source>
</evidence>
<sequence length="382" mass="43533">MEVGWETPTKNPRWKISTPENQELNETMPLPQKSKKALILNAVRPCESEVFLKEERWSHESTNRTLGVPILAVFSFFSFSKSDDKESEEKQKDEGLEEEDRIIFLLKKAKLSIMKSELEDAERILHQAARLAHESDNRKAIIYTYDLMANLALARGHYDSAEKLFKVVMSLMLAADTRQDDNAFIEISLKLASIYAAQNRHTLAFAGYEFCILTLEEKTEKQKELPEEELTAEEKDNTRLLFGLCMDSYARYLLANKHLPLAKTMCERALKISMEVQGEAHPQTVVLMNDLAAVLDSQGQHDKALKHVKRASELARQTEHPDEHVVLSNLAGILMHQGAEHFDQAMKIFKEALEQAEKKGDEAVIQQIQEGLAELSRRKEGL</sequence>
<dbReference type="GO" id="GO:0034551">
    <property type="term" value="P:mitochondrial respiratory chain complex III assembly"/>
    <property type="evidence" value="ECO:0007669"/>
    <property type="project" value="InterPro"/>
</dbReference>
<dbReference type="PANTHER" id="PTHR13143">
    <property type="entry name" value="TETRATRICOPEPTIDE REPEAT PROTEIN 19"/>
    <property type="match status" value="1"/>
</dbReference>